<dbReference type="InterPro" id="IPR006527">
    <property type="entry name" value="F-box-assoc_dom_typ1"/>
</dbReference>
<feature type="domain" description="F-box" evidence="1">
    <location>
        <begin position="1"/>
        <end position="34"/>
    </location>
</feature>
<dbReference type="PROSITE" id="PS50181">
    <property type="entry name" value="FBOX"/>
    <property type="match status" value="1"/>
</dbReference>
<evidence type="ECO:0000313" key="3">
    <source>
        <dbReference type="Proteomes" id="UP000264353"/>
    </source>
</evidence>
<name>A0A398AMZ4_BRACM</name>
<reference evidence="2 3" key="1">
    <citation type="submission" date="2018-06" db="EMBL/GenBank/DDBJ databases">
        <title>WGS assembly of Brassica rapa FPsc.</title>
        <authorList>
            <person name="Bowman J."/>
            <person name="Kohchi T."/>
            <person name="Yamato K."/>
            <person name="Jenkins J."/>
            <person name="Shu S."/>
            <person name="Ishizaki K."/>
            <person name="Yamaoka S."/>
            <person name="Nishihama R."/>
            <person name="Nakamura Y."/>
            <person name="Berger F."/>
            <person name="Adam C."/>
            <person name="Aki S."/>
            <person name="Althoff F."/>
            <person name="Araki T."/>
            <person name="Arteaga-Vazquez M."/>
            <person name="Balasubrmanian S."/>
            <person name="Bauer D."/>
            <person name="Boehm C."/>
            <person name="Briginshaw L."/>
            <person name="Caballero-Perez J."/>
            <person name="Catarino B."/>
            <person name="Chen F."/>
            <person name="Chiyoda S."/>
            <person name="Chovatia M."/>
            <person name="Davies K."/>
            <person name="Delmans M."/>
            <person name="Demura T."/>
            <person name="Dierschke T."/>
            <person name="Dolan L."/>
            <person name="Dorantes-Acosta A."/>
            <person name="Eklund D."/>
            <person name="Florent S."/>
            <person name="Flores-Sandoval E."/>
            <person name="Fujiyama A."/>
            <person name="Fukuzawa H."/>
            <person name="Galik B."/>
            <person name="Grimanelli D."/>
            <person name="Grimwood J."/>
            <person name="Grossniklaus U."/>
            <person name="Hamada T."/>
            <person name="Haseloff J."/>
            <person name="Hetherington A."/>
            <person name="Higo A."/>
            <person name="Hirakawa Y."/>
            <person name="Hundley H."/>
            <person name="Ikeda Y."/>
            <person name="Inoue K."/>
            <person name="Inoue S."/>
            <person name="Ishida S."/>
            <person name="Jia Q."/>
            <person name="Kakita M."/>
            <person name="Kanazawa T."/>
            <person name="Kawai Y."/>
            <person name="Kawashima T."/>
            <person name="Kennedy M."/>
            <person name="Kinose K."/>
            <person name="Kinoshita T."/>
            <person name="Kohara Y."/>
            <person name="Koide E."/>
            <person name="Komatsu K."/>
            <person name="Kopischke S."/>
            <person name="Kubo M."/>
            <person name="Kyozuka J."/>
            <person name="Lagercrantz U."/>
            <person name="Lin S."/>
            <person name="Lindquist E."/>
            <person name="Lipzen A."/>
            <person name="Lu C."/>
            <person name="Luna E."/>
            <person name="Martienssen R."/>
            <person name="Minamino N."/>
            <person name="Mizutani M."/>
            <person name="Mizutani M."/>
            <person name="Mochizuki N."/>
            <person name="Monte I."/>
            <person name="Mosher R."/>
            <person name="Nagasaki H."/>
            <person name="Nakagami H."/>
            <person name="Naramoto S."/>
            <person name="Nishitani K."/>
            <person name="Ohtani M."/>
            <person name="Okamoto T."/>
            <person name="Okumura M."/>
            <person name="Phillips J."/>
            <person name="Pollak B."/>
            <person name="Reinders A."/>
            <person name="Roevekamp M."/>
            <person name="Sano R."/>
            <person name="Sawa S."/>
            <person name="Schmid M."/>
            <person name="Shirakawa M."/>
            <person name="Solano R."/>
            <person name="Spunde A."/>
            <person name="Suetsugu N."/>
            <person name="Sugano S."/>
            <person name="Sugiyama A."/>
            <person name="Sun R."/>
            <person name="Suzuki Y."/>
            <person name="Takenaka M."/>
            <person name="Takezawa D."/>
            <person name="Tomogane H."/>
            <person name="Tsuzuki M."/>
            <person name="Ueda T."/>
            <person name="Umeda M."/>
            <person name="Ward J."/>
            <person name="Watanabe Y."/>
            <person name="Yazaki K."/>
            <person name="Yokoyama R."/>
            <person name="Yoshitake Y."/>
            <person name="Yotsui I."/>
            <person name="Zachgo S."/>
            <person name="Schmutz J."/>
        </authorList>
    </citation>
    <scope>NUCLEOTIDE SEQUENCE [LARGE SCALE GENOMIC DNA]</scope>
    <source>
        <strain evidence="3">cv. B-3</strain>
    </source>
</reference>
<dbReference type="InterPro" id="IPR036047">
    <property type="entry name" value="F-box-like_dom_sf"/>
</dbReference>
<dbReference type="AlphaFoldDB" id="A0A398AMZ4"/>
<dbReference type="SUPFAM" id="SSF81383">
    <property type="entry name" value="F-box domain"/>
    <property type="match status" value="1"/>
</dbReference>
<dbReference type="Pfam" id="PF07734">
    <property type="entry name" value="FBA_1"/>
    <property type="match status" value="1"/>
</dbReference>
<dbReference type="InterPro" id="IPR001810">
    <property type="entry name" value="F-box_dom"/>
</dbReference>
<dbReference type="Pfam" id="PF00646">
    <property type="entry name" value="F-box"/>
    <property type="match status" value="1"/>
</dbReference>
<dbReference type="Gene3D" id="1.20.1280.50">
    <property type="match status" value="1"/>
</dbReference>
<proteinExistence type="predicted"/>
<evidence type="ECO:0000259" key="1">
    <source>
        <dbReference type="PROSITE" id="PS50181"/>
    </source>
</evidence>
<protein>
    <recommendedName>
        <fullName evidence="1">F-box domain-containing protein</fullName>
    </recommendedName>
</protein>
<accession>A0A398AMZ4</accession>
<dbReference type="Proteomes" id="UP000264353">
    <property type="component" value="Chromosome A1"/>
</dbReference>
<evidence type="ECO:0000313" key="2">
    <source>
        <dbReference type="EMBL" id="RID79082.1"/>
    </source>
</evidence>
<gene>
    <name evidence="2" type="ORF">BRARA_A01854</name>
</gene>
<dbReference type="EMBL" id="CM010628">
    <property type="protein sequence ID" value="RID79082.1"/>
    <property type="molecule type" value="Genomic_DNA"/>
</dbReference>
<organism evidence="2 3">
    <name type="scientific">Brassica campestris</name>
    <name type="common">Field mustard</name>
    <dbReference type="NCBI Taxonomy" id="3711"/>
    <lineage>
        <taxon>Eukaryota</taxon>
        <taxon>Viridiplantae</taxon>
        <taxon>Streptophyta</taxon>
        <taxon>Embryophyta</taxon>
        <taxon>Tracheophyta</taxon>
        <taxon>Spermatophyta</taxon>
        <taxon>Magnoliopsida</taxon>
        <taxon>eudicotyledons</taxon>
        <taxon>Gunneridae</taxon>
        <taxon>Pentapetalae</taxon>
        <taxon>rosids</taxon>
        <taxon>malvids</taxon>
        <taxon>Brassicales</taxon>
        <taxon>Brassicaceae</taxon>
        <taxon>Brassiceae</taxon>
        <taxon>Brassica</taxon>
    </lineage>
</organism>
<sequence length="150" mass="17333">MSDLPRDMAEEVLCRITVTSLRPVRSTCKKWNRLSRCGVFAKTHLAHQAKVAEEAKDPLVVMLMDYRVYLIRFNLSNINNVVSCVKREAKLIGPDGSDQINVCEIFHCDVIPTVLRFSDFPTMFVAFKIYEFSSWRILDLLPRDWMIGYG</sequence>